<proteinExistence type="predicted"/>
<dbReference type="Proteomes" id="UP000327013">
    <property type="component" value="Chromosome 3"/>
</dbReference>
<dbReference type="EMBL" id="CM017323">
    <property type="protein sequence ID" value="KAE8022226.1"/>
    <property type="molecule type" value="Genomic_DNA"/>
</dbReference>
<gene>
    <name evidence="2" type="ORF">FH972_008043</name>
</gene>
<feature type="region of interest" description="Disordered" evidence="1">
    <location>
        <begin position="85"/>
        <end position="108"/>
    </location>
</feature>
<sequence length="120" mass="13557">MGVKRRHRTGEAVVAKDEVPADREEPEVLQLRNRLVRQFSQLAILLARTPWCCRRSPLVRLEENEEKRKRDGERWERRCAVEDGDELGRSHGKIDVDSGASQASKGAEEGVSIVVVGRLA</sequence>
<accession>A0A5N6QXJ8</accession>
<evidence type="ECO:0000313" key="2">
    <source>
        <dbReference type="EMBL" id="KAE8022226.1"/>
    </source>
</evidence>
<evidence type="ECO:0000313" key="3">
    <source>
        <dbReference type="Proteomes" id="UP000327013"/>
    </source>
</evidence>
<feature type="region of interest" description="Disordered" evidence="1">
    <location>
        <begin position="1"/>
        <end position="22"/>
    </location>
</feature>
<organism evidence="2 3">
    <name type="scientific">Carpinus fangiana</name>
    <dbReference type="NCBI Taxonomy" id="176857"/>
    <lineage>
        <taxon>Eukaryota</taxon>
        <taxon>Viridiplantae</taxon>
        <taxon>Streptophyta</taxon>
        <taxon>Embryophyta</taxon>
        <taxon>Tracheophyta</taxon>
        <taxon>Spermatophyta</taxon>
        <taxon>Magnoliopsida</taxon>
        <taxon>eudicotyledons</taxon>
        <taxon>Gunneridae</taxon>
        <taxon>Pentapetalae</taxon>
        <taxon>rosids</taxon>
        <taxon>fabids</taxon>
        <taxon>Fagales</taxon>
        <taxon>Betulaceae</taxon>
        <taxon>Carpinus</taxon>
    </lineage>
</organism>
<reference evidence="2 3" key="1">
    <citation type="submission" date="2019-06" db="EMBL/GenBank/DDBJ databases">
        <title>A chromosomal-level reference genome of Carpinus fangiana (Coryloideae, Betulaceae).</title>
        <authorList>
            <person name="Yang X."/>
            <person name="Wang Z."/>
            <person name="Zhang L."/>
            <person name="Hao G."/>
            <person name="Liu J."/>
            <person name="Yang Y."/>
        </authorList>
    </citation>
    <scope>NUCLEOTIDE SEQUENCE [LARGE SCALE GENOMIC DNA]</scope>
    <source>
        <strain evidence="2">Cfa_2016G</strain>
        <tissue evidence="2">Leaf</tissue>
    </source>
</reference>
<name>A0A5N6QXJ8_9ROSI</name>
<keyword evidence="3" id="KW-1185">Reference proteome</keyword>
<dbReference type="AlphaFoldDB" id="A0A5N6QXJ8"/>
<protein>
    <submittedName>
        <fullName evidence="2">Uncharacterized protein</fullName>
    </submittedName>
</protein>
<evidence type="ECO:0000256" key="1">
    <source>
        <dbReference type="SAM" id="MobiDB-lite"/>
    </source>
</evidence>
<feature type="compositionally biased region" description="Basic and acidic residues" evidence="1">
    <location>
        <begin position="85"/>
        <end position="96"/>
    </location>
</feature>